<reference evidence="1 2" key="2">
    <citation type="journal article" date="2013" name="Plant Cell Physiol.">
        <title>Rice Annotation Project Database (RAP-DB): an integrative and interactive database for rice genomics.</title>
        <authorList>
            <person name="Sakai H."/>
            <person name="Lee S.S."/>
            <person name="Tanaka T."/>
            <person name="Numa H."/>
            <person name="Kim J."/>
            <person name="Kawahara Y."/>
            <person name="Wakimoto H."/>
            <person name="Yang C.C."/>
            <person name="Iwamoto M."/>
            <person name="Abe T."/>
            <person name="Yamada Y."/>
            <person name="Muto A."/>
            <person name="Inokuchi H."/>
            <person name="Ikemura T."/>
            <person name="Matsumoto T."/>
            <person name="Sasaki T."/>
            <person name="Itoh T."/>
        </authorList>
    </citation>
    <scope>NUCLEOTIDE SEQUENCE [LARGE SCALE GENOMIC DNA]</scope>
    <source>
        <strain evidence="2">cv. Nipponbare</strain>
    </source>
</reference>
<dbReference type="Proteomes" id="UP000059680">
    <property type="component" value="Chromosome 3"/>
</dbReference>
<dbReference type="EMBL" id="AP014959">
    <property type="protein sequence ID" value="BAS82287.1"/>
    <property type="molecule type" value="Genomic_DNA"/>
</dbReference>
<protein>
    <submittedName>
        <fullName evidence="1">Os03g0147175 protein</fullName>
    </submittedName>
</protein>
<name>A0A0P0VT34_ORYSJ</name>
<evidence type="ECO:0000313" key="2">
    <source>
        <dbReference type="Proteomes" id="UP000059680"/>
    </source>
</evidence>
<reference evidence="1 2" key="3">
    <citation type="journal article" date="2013" name="Rice">
        <title>Improvement of the Oryza sativa Nipponbare reference genome using next generation sequence and optical map data.</title>
        <authorList>
            <person name="Kawahara Y."/>
            <person name="de la Bastide M."/>
            <person name="Hamilton J.P."/>
            <person name="Kanamori H."/>
            <person name="McCombie W.R."/>
            <person name="Ouyang S."/>
            <person name="Schwartz D.C."/>
            <person name="Tanaka T."/>
            <person name="Wu J."/>
            <person name="Zhou S."/>
            <person name="Childs K.L."/>
            <person name="Davidson R.M."/>
            <person name="Lin H."/>
            <person name="Quesada-Ocampo L."/>
            <person name="Vaillancourt B."/>
            <person name="Sakai H."/>
            <person name="Lee S.S."/>
            <person name="Kim J."/>
            <person name="Numa H."/>
            <person name="Itoh T."/>
            <person name="Buell C.R."/>
            <person name="Matsumoto T."/>
        </authorList>
    </citation>
    <scope>NUCLEOTIDE SEQUENCE [LARGE SCALE GENOMIC DNA]</scope>
    <source>
        <strain evidence="2">cv. Nipponbare</strain>
    </source>
</reference>
<keyword evidence="2" id="KW-1185">Reference proteome</keyword>
<organism evidence="1 2">
    <name type="scientific">Oryza sativa subsp. japonica</name>
    <name type="common">Rice</name>
    <dbReference type="NCBI Taxonomy" id="39947"/>
    <lineage>
        <taxon>Eukaryota</taxon>
        <taxon>Viridiplantae</taxon>
        <taxon>Streptophyta</taxon>
        <taxon>Embryophyta</taxon>
        <taxon>Tracheophyta</taxon>
        <taxon>Spermatophyta</taxon>
        <taxon>Magnoliopsida</taxon>
        <taxon>Liliopsida</taxon>
        <taxon>Poales</taxon>
        <taxon>Poaceae</taxon>
        <taxon>BOP clade</taxon>
        <taxon>Oryzoideae</taxon>
        <taxon>Oryzeae</taxon>
        <taxon>Oryzinae</taxon>
        <taxon>Oryza</taxon>
        <taxon>Oryza sativa</taxon>
    </lineage>
</organism>
<dbReference type="PaxDb" id="39947-A0A0P0VT34"/>
<dbReference type="InParanoid" id="A0A0P0VT34"/>
<sequence length="119" mass="12676">MTSVPVASQSAEMAFTDDTLCTKNAFTASLDSSADQRLVVMIRSTGTHCAYTSFSACTAAMSRPPMRTQVSDGRALRQELQVGEHLELDDMGVVREDLLYGLGRLDGDGGLLDDDLAGA</sequence>
<evidence type="ECO:0000313" key="1">
    <source>
        <dbReference type="EMBL" id="BAS82287.1"/>
    </source>
</evidence>
<dbReference type="AlphaFoldDB" id="A0A0P0VT34"/>
<accession>A0A0P0VT34</accession>
<gene>
    <name evidence="1" type="ordered locus">Os03g0147175</name>
    <name evidence="1" type="ORF">OSNPB_030147175</name>
</gene>
<proteinExistence type="predicted"/>
<reference evidence="2" key="1">
    <citation type="journal article" date="2005" name="Nature">
        <title>The map-based sequence of the rice genome.</title>
        <authorList>
            <consortium name="International rice genome sequencing project (IRGSP)"/>
            <person name="Matsumoto T."/>
            <person name="Wu J."/>
            <person name="Kanamori H."/>
            <person name="Katayose Y."/>
            <person name="Fujisawa M."/>
            <person name="Namiki N."/>
            <person name="Mizuno H."/>
            <person name="Yamamoto K."/>
            <person name="Antonio B.A."/>
            <person name="Baba T."/>
            <person name="Sakata K."/>
            <person name="Nagamura Y."/>
            <person name="Aoki H."/>
            <person name="Arikawa K."/>
            <person name="Arita K."/>
            <person name="Bito T."/>
            <person name="Chiden Y."/>
            <person name="Fujitsuka N."/>
            <person name="Fukunaka R."/>
            <person name="Hamada M."/>
            <person name="Harada C."/>
            <person name="Hayashi A."/>
            <person name="Hijishita S."/>
            <person name="Honda M."/>
            <person name="Hosokawa S."/>
            <person name="Ichikawa Y."/>
            <person name="Idonuma A."/>
            <person name="Iijima M."/>
            <person name="Ikeda M."/>
            <person name="Ikeno M."/>
            <person name="Ito K."/>
            <person name="Ito S."/>
            <person name="Ito T."/>
            <person name="Ito Y."/>
            <person name="Ito Y."/>
            <person name="Iwabuchi A."/>
            <person name="Kamiya K."/>
            <person name="Karasawa W."/>
            <person name="Kurita K."/>
            <person name="Katagiri S."/>
            <person name="Kikuta A."/>
            <person name="Kobayashi H."/>
            <person name="Kobayashi N."/>
            <person name="Machita K."/>
            <person name="Maehara T."/>
            <person name="Masukawa M."/>
            <person name="Mizubayashi T."/>
            <person name="Mukai Y."/>
            <person name="Nagasaki H."/>
            <person name="Nagata Y."/>
            <person name="Naito S."/>
            <person name="Nakashima M."/>
            <person name="Nakama Y."/>
            <person name="Nakamichi Y."/>
            <person name="Nakamura M."/>
            <person name="Meguro A."/>
            <person name="Negishi M."/>
            <person name="Ohta I."/>
            <person name="Ohta T."/>
            <person name="Okamoto M."/>
            <person name="Ono N."/>
            <person name="Saji S."/>
            <person name="Sakaguchi M."/>
            <person name="Sakai K."/>
            <person name="Shibata M."/>
            <person name="Shimokawa T."/>
            <person name="Song J."/>
            <person name="Takazaki Y."/>
            <person name="Terasawa K."/>
            <person name="Tsugane M."/>
            <person name="Tsuji K."/>
            <person name="Ueda S."/>
            <person name="Waki K."/>
            <person name="Yamagata H."/>
            <person name="Yamamoto M."/>
            <person name="Yamamoto S."/>
            <person name="Yamane H."/>
            <person name="Yoshiki S."/>
            <person name="Yoshihara R."/>
            <person name="Yukawa K."/>
            <person name="Zhong H."/>
            <person name="Yano M."/>
            <person name="Yuan Q."/>
            <person name="Ouyang S."/>
            <person name="Liu J."/>
            <person name="Jones K.M."/>
            <person name="Gansberger K."/>
            <person name="Moffat K."/>
            <person name="Hill J."/>
            <person name="Bera J."/>
            <person name="Fadrosh D."/>
            <person name="Jin S."/>
            <person name="Johri S."/>
            <person name="Kim M."/>
            <person name="Overton L."/>
            <person name="Reardon M."/>
            <person name="Tsitrin T."/>
            <person name="Vuong H."/>
            <person name="Weaver B."/>
            <person name="Ciecko A."/>
            <person name="Tallon L."/>
            <person name="Jackson J."/>
            <person name="Pai G."/>
            <person name="Aken S.V."/>
            <person name="Utterback T."/>
            <person name="Reidmuller S."/>
            <person name="Feldblyum T."/>
            <person name="Hsiao J."/>
            <person name="Zismann V."/>
            <person name="Iobst S."/>
            <person name="de Vazeille A.R."/>
            <person name="Buell C.R."/>
            <person name="Ying K."/>
            <person name="Li Y."/>
            <person name="Lu T."/>
            <person name="Huang Y."/>
            <person name="Zhao Q."/>
            <person name="Feng Q."/>
            <person name="Zhang L."/>
            <person name="Zhu J."/>
            <person name="Weng Q."/>
            <person name="Mu J."/>
            <person name="Lu Y."/>
            <person name="Fan D."/>
            <person name="Liu Y."/>
            <person name="Guan J."/>
            <person name="Zhang Y."/>
            <person name="Yu S."/>
            <person name="Liu X."/>
            <person name="Zhang Y."/>
            <person name="Hong G."/>
            <person name="Han B."/>
            <person name="Choisne N."/>
            <person name="Demange N."/>
            <person name="Orjeda G."/>
            <person name="Samain S."/>
            <person name="Cattolico L."/>
            <person name="Pelletier E."/>
            <person name="Couloux A."/>
            <person name="Segurens B."/>
            <person name="Wincker P."/>
            <person name="D'Hont A."/>
            <person name="Scarpelli C."/>
            <person name="Weissenbach J."/>
            <person name="Salanoubat M."/>
            <person name="Quetier F."/>
            <person name="Yu Y."/>
            <person name="Kim H.R."/>
            <person name="Rambo T."/>
            <person name="Currie J."/>
            <person name="Collura K."/>
            <person name="Luo M."/>
            <person name="Yang T."/>
            <person name="Ammiraju J.S.S."/>
            <person name="Engler F."/>
            <person name="Soderlund C."/>
            <person name="Wing R.A."/>
            <person name="Palmer L.E."/>
            <person name="de la Bastide M."/>
            <person name="Spiegel L."/>
            <person name="Nascimento L."/>
            <person name="Zutavern T."/>
            <person name="O'Shaughnessy A."/>
            <person name="Dike S."/>
            <person name="Dedhia N."/>
            <person name="Preston R."/>
            <person name="Balija V."/>
            <person name="McCombie W.R."/>
            <person name="Chow T."/>
            <person name="Chen H."/>
            <person name="Chung M."/>
            <person name="Chen C."/>
            <person name="Shaw J."/>
            <person name="Wu H."/>
            <person name="Hsiao K."/>
            <person name="Chao Y."/>
            <person name="Chu M."/>
            <person name="Cheng C."/>
            <person name="Hour A."/>
            <person name="Lee P."/>
            <person name="Lin S."/>
            <person name="Lin Y."/>
            <person name="Liou J."/>
            <person name="Liu S."/>
            <person name="Hsing Y."/>
            <person name="Raghuvanshi S."/>
            <person name="Mohanty A."/>
            <person name="Bharti A.K."/>
            <person name="Gaur A."/>
            <person name="Gupta V."/>
            <person name="Kumar D."/>
            <person name="Ravi V."/>
            <person name="Vij S."/>
            <person name="Kapur A."/>
            <person name="Khurana P."/>
            <person name="Khurana P."/>
            <person name="Khurana J.P."/>
            <person name="Tyagi A.K."/>
            <person name="Gaikwad K."/>
            <person name="Singh A."/>
            <person name="Dalal V."/>
            <person name="Srivastava S."/>
            <person name="Dixit A."/>
            <person name="Pal A.K."/>
            <person name="Ghazi I.A."/>
            <person name="Yadav M."/>
            <person name="Pandit A."/>
            <person name="Bhargava A."/>
            <person name="Sureshbabu K."/>
            <person name="Batra K."/>
            <person name="Sharma T.R."/>
            <person name="Mohapatra T."/>
            <person name="Singh N.K."/>
            <person name="Messing J."/>
            <person name="Nelson A.B."/>
            <person name="Fuks G."/>
            <person name="Kavchok S."/>
            <person name="Keizer G."/>
            <person name="Linton E."/>
            <person name="Llaca V."/>
            <person name="Song R."/>
            <person name="Tanyolac B."/>
            <person name="Young S."/>
            <person name="Ho-Il K."/>
            <person name="Hahn J.H."/>
            <person name="Sangsakoo G."/>
            <person name="Vanavichit A."/>
            <person name="de Mattos Luiz.A.T."/>
            <person name="Zimmer P.D."/>
            <person name="Malone G."/>
            <person name="Dellagostin O."/>
            <person name="de Oliveira A.C."/>
            <person name="Bevan M."/>
            <person name="Bancroft I."/>
            <person name="Minx P."/>
            <person name="Cordum H."/>
            <person name="Wilson R."/>
            <person name="Cheng Z."/>
            <person name="Jin W."/>
            <person name="Jiang J."/>
            <person name="Leong S.A."/>
            <person name="Iwama H."/>
            <person name="Gojobori T."/>
            <person name="Itoh T."/>
            <person name="Niimura Y."/>
            <person name="Fujii Y."/>
            <person name="Habara T."/>
            <person name="Sakai H."/>
            <person name="Sato Y."/>
            <person name="Wilson G."/>
            <person name="Kumar K."/>
            <person name="McCouch S."/>
            <person name="Juretic N."/>
            <person name="Hoen D."/>
            <person name="Wright S."/>
            <person name="Bruskiewich R."/>
            <person name="Bureau T."/>
            <person name="Miyao A."/>
            <person name="Hirochika H."/>
            <person name="Nishikawa T."/>
            <person name="Kadowaki K."/>
            <person name="Sugiura M."/>
            <person name="Burr B."/>
            <person name="Sasaki T."/>
        </authorList>
    </citation>
    <scope>NUCLEOTIDE SEQUENCE [LARGE SCALE GENOMIC DNA]</scope>
    <source>
        <strain evidence="2">cv. Nipponbare</strain>
    </source>
</reference>